<dbReference type="EMBL" id="PJQY01000880">
    <property type="protein sequence ID" value="PQQ07150.1"/>
    <property type="molecule type" value="Genomic_DNA"/>
</dbReference>
<dbReference type="CDD" id="cd01751">
    <property type="entry name" value="PLAT_LH2"/>
    <property type="match status" value="1"/>
</dbReference>
<keyword evidence="4" id="KW-1185">Reference proteome</keyword>
<accession>A0A314YLR2</accession>
<dbReference type="GO" id="GO:0034440">
    <property type="term" value="P:lipid oxidation"/>
    <property type="evidence" value="ECO:0007669"/>
    <property type="project" value="InterPro"/>
</dbReference>
<comment type="caution">
    <text evidence="3">The sequence shown here is derived from an EMBL/GenBank/DDBJ whole genome shotgun (WGS) entry which is preliminary data.</text>
</comment>
<evidence type="ECO:0000313" key="3">
    <source>
        <dbReference type="EMBL" id="PQQ07150.1"/>
    </source>
</evidence>
<dbReference type="Proteomes" id="UP000250321">
    <property type="component" value="Unassembled WGS sequence"/>
</dbReference>
<feature type="domain" description="PLAT" evidence="2">
    <location>
        <begin position="48"/>
        <end position="179"/>
    </location>
</feature>
<comment type="caution">
    <text evidence="1">Lacks conserved residue(s) required for the propagation of feature annotation.</text>
</comment>
<name>A0A314YLR2_PRUYE</name>
<dbReference type="SUPFAM" id="SSF49723">
    <property type="entry name" value="Lipase/lipooxygenase domain (PLAT/LH2 domain)"/>
    <property type="match status" value="1"/>
</dbReference>
<dbReference type="OrthoDB" id="1735993at2759"/>
<evidence type="ECO:0000259" key="2">
    <source>
        <dbReference type="PROSITE" id="PS50095"/>
    </source>
</evidence>
<sequence length="217" mass="23982">MGPSHANARNLLSGLWYEWLRAFTRPIDEPRSGSFGLPGSPKTRAHFLSQNMLVTAGGFISTIGLTRPLVDFTDLVGKTLLLELVSTQLDPETGLEKETIKGYANKASQKDDEVVYESSFSIPAGFGEVGAVEVENEHHKEVFIKSIHLHGFPNGSVNVPCNSWTHSKFDNPQKRIFFTNKVGPGCKKERKNGEKWLYTPENTPPIGAKSVFTPPEV</sequence>
<protein>
    <submittedName>
        <fullName evidence="3">Linoleate 13S-lipoxygenase 2-1 chloroplastic</fullName>
    </submittedName>
</protein>
<dbReference type="STRING" id="2094558.A0A314YLR2"/>
<dbReference type="InterPro" id="IPR000907">
    <property type="entry name" value="LipOase"/>
</dbReference>
<evidence type="ECO:0000256" key="1">
    <source>
        <dbReference type="PROSITE-ProRule" id="PRU00152"/>
    </source>
</evidence>
<proteinExistence type="predicted"/>
<dbReference type="InterPro" id="IPR036392">
    <property type="entry name" value="PLAT/LH2_dom_sf"/>
</dbReference>
<dbReference type="AlphaFoldDB" id="A0A314YLR2"/>
<dbReference type="Pfam" id="PF01477">
    <property type="entry name" value="PLAT"/>
    <property type="match status" value="1"/>
</dbReference>
<dbReference type="PANTHER" id="PTHR11771">
    <property type="entry name" value="LIPOXYGENASE"/>
    <property type="match status" value="1"/>
</dbReference>
<organism evidence="3 4">
    <name type="scientific">Prunus yedoensis var. nudiflora</name>
    <dbReference type="NCBI Taxonomy" id="2094558"/>
    <lineage>
        <taxon>Eukaryota</taxon>
        <taxon>Viridiplantae</taxon>
        <taxon>Streptophyta</taxon>
        <taxon>Embryophyta</taxon>
        <taxon>Tracheophyta</taxon>
        <taxon>Spermatophyta</taxon>
        <taxon>Magnoliopsida</taxon>
        <taxon>eudicotyledons</taxon>
        <taxon>Gunneridae</taxon>
        <taxon>Pentapetalae</taxon>
        <taxon>rosids</taxon>
        <taxon>fabids</taxon>
        <taxon>Rosales</taxon>
        <taxon>Rosaceae</taxon>
        <taxon>Amygdaloideae</taxon>
        <taxon>Amygdaleae</taxon>
        <taxon>Prunus</taxon>
    </lineage>
</organism>
<dbReference type="GO" id="GO:0016702">
    <property type="term" value="F:oxidoreductase activity, acting on single donors with incorporation of molecular oxygen, incorporation of two atoms of oxygen"/>
    <property type="evidence" value="ECO:0007669"/>
    <property type="project" value="InterPro"/>
</dbReference>
<evidence type="ECO:0000313" key="4">
    <source>
        <dbReference type="Proteomes" id="UP000250321"/>
    </source>
</evidence>
<gene>
    <name evidence="3" type="ORF">Pyn_13669</name>
</gene>
<dbReference type="InterPro" id="IPR001024">
    <property type="entry name" value="PLAT/LH2_dom"/>
</dbReference>
<dbReference type="InterPro" id="IPR042057">
    <property type="entry name" value="Lipoxy_PLAT/LH2"/>
</dbReference>
<dbReference type="PROSITE" id="PS50095">
    <property type="entry name" value="PLAT"/>
    <property type="match status" value="1"/>
</dbReference>
<dbReference type="SMART" id="SM00308">
    <property type="entry name" value="LH2"/>
    <property type="match status" value="1"/>
</dbReference>
<reference evidence="3 4" key="1">
    <citation type="submission" date="2018-02" db="EMBL/GenBank/DDBJ databases">
        <title>Draft genome of wild Prunus yedoensis var. nudiflora.</title>
        <authorList>
            <person name="Baek S."/>
            <person name="Kim J.-H."/>
            <person name="Choi K."/>
            <person name="Kim G.-B."/>
            <person name="Cho A."/>
            <person name="Jang H."/>
            <person name="Shin C.-H."/>
            <person name="Yu H.-J."/>
            <person name="Mun J.-H."/>
        </authorList>
    </citation>
    <scope>NUCLEOTIDE SEQUENCE [LARGE SCALE GENOMIC DNA]</scope>
    <source>
        <strain evidence="4">cv. Jeju island</strain>
        <tissue evidence="3">Leaf</tissue>
    </source>
</reference>
<dbReference type="GO" id="GO:0046872">
    <property type="term" value="F:metal ion binding"/>
    <property type="evidence" value="ECO:0007669"/>
    <property type="project" value="InterPro"/>
</dbReference>
<dbReference type="Gene3D" id="2.60.60.20">
    <property type="entry name" value="PLAT/LH2 domain"/>
    <property type="match status" value="1"/>
</dbReference>